<dbReference type="Pfam" id="PF13155">
    <property type="entry name" value="Toprim_2"/>
    <property type="match status" value="1"/>
</dbReference>
<gene>
    <name evidence="2" type="ORF">KGMB01110_13660</name>
</gene>
<reference evidence="3" key="1">
    <citation type="submission" date="2018-09" db="EMBL/GenBank/DDBJ databases">
        <title>Draft Genome Sequence of Mediterraneibacter sp. KCTC 15684.</title>
        <authorList>
            <person name="Kim J.S."/>
            <person name="Han K.I."/>
            <person name="Suh M.K."/>
            <person name="Lee K.C."/>
            <person name="Eom M.K."/>
            <person name="Lee J.H."/>
            <person name="Park S.H."/>
            <person name="Kang S.W."/>
            <person name="Park J.E."/>
            <person name="Oh B.S."/>
            <person name="Yu S.Y."/>
            <person name="Choi S.H."/>
            <person name="Lee D.H."/>
            <person name="Yoon H."/>
            <person name="Kim B."/>
            <person name="Yang S.J."/>
            <person name="Lee J.S."/>
        </authorList>
    </citation>
    <scope>NUCLEOTIDE SEQUENCE [LARGE SCALE GENOMIC DNA]</scope>
    <source>
        <strain evidence="3">KCTC 15684</strain>
    </source>
</reference>
<evidence type="ECO:0000313" key="3">
    <source>
        <dbReference type="Proteomes" id="UP000265643"/>
    </source>
</evidence>
<organism evidence="2 3">
    <name type="scientific">Mediterraneibacter butyricigenes</name>
    <dbReference type="NCBI Taxonomy" id="2316025"/>
    <lineage>
        <taxon>Bacteria</taxon>
        <taxon>Bacillati</taxon>
        <taxon>Bacillota</taxon>
        <taxon>Clostridia</taxon>
        <taxon>Lachnospirales</taxon>
        <taxon>Lachnospiraceae</taxon>
        <taxon>Mediterraneibacter</taxon>
    </lineage>
</organism>
<evidence type="ECO:0000259" key="1">
    <source>
        <dbReference type="Pfam" id="PF13154"/>
    </source>
</evidence>
<dbReference type="AlphaFoldDB" id="A0A391P1J3"/>
<keyword evidence="3" id="KW-1185">Reference proteome</keyword>
<name>A0A391P1J3_9FIRM</name>
<keyword evidence="2" id="KW-0413">Isomerase</keyword>
<dbReference type="EMBL" id="BHGK01000001">
    <property type="protein sequence ID" value="GCA66930.1"/>
    <property type="molecule type" value="Genomic_DNA"/>
</dbReference>
<dbReference type="InterPro" id="IPR025054">
    <property type="entry name" value="DUF3991"/>
</dbReference>
<proteinExistence type="predicted"/>
<dbReference type="RefSeq" id="WP_117541895.1">
    <property type="nucleotide sequence ID" value="NZ_BHGK01000001.1"/>
</dbReference>
<protein>
    <submittedName>
        <fullName evidence="2">Topoisomerase</fullName>
    </submittedName>
</protein>
<dbReference type="SUPFAM" id="SSF57783">
    <property type="entry name" value="Zinc beta-ribbon"/>
    <property type="match status" value="1"/>
</dbReference>
<accession>A0A391P1J3</accession>
<dbReference type="Gene3D" id="3.40.1360.10">
    <property type="match status" value="1"/>
</dbReference>
<feature type="domain" description="DUF3991" evidence="1">
    <location>
        <begin position="120"/>
        <end position="191"/>
    </location>
</feature>
<evidence type="ECO:0000313" key="2">
    <source>
        <dbReference type="EMBL" id="GCA66930.1"/>
    </source>
</evidence>
<sequence>MPWVTEEEIQAAKNMTAYEYLRTHQAQRLQKTRTRNEWQLTDHDSFKINELSSKWHWKSRDIGGVSALRFLIEVDGMKFTDAVKLLCEERPSFLPTQSVEKEKPPFKLPERFLNCRRIRAYLNHRGISDAVITYCISQEILYESVPYHNAVFVGKDESGKARYAFLRGIYEKNGKGFKMEQAGSEKKYSFCIPPRKETNRVAVYEACIDALAHMTLEEGKQDKYRLSLGGIAAPKENAQIQSERFKKPPDVLEEFLKNHPEIKEIEICTDNDFAGRWAKEQMKKHYEGTYQIICNLPEKEGADYADLAKEKKQENKCRDRPLERR</sequence>
<dbReference type="Proteomes" id="UP000265643">
    <property type="component" value="Unassembled WGS sequence"/>
</dbReference>
<dbReference type="Pfam" id="PF13154">
    <property type="entry name" value="DUF3991"/>
    <property type="match status" value="1"/>
</dbReference>
<dbReference type="GO" id="GO:0016853">
    <property type="term" value="F:isomerase activity"/>
    <property type="evidence" value="ECO:0007669"/>
    <property type="project" value="UniProtKB-KW"/>
</dbReference>
<comment type="caution">
    <text evidence="2">The sequence shown here is derived from an EMBL/GenBank/DDBJ whole genome shotgun (WGS) entry which is preliminary data.</text>
</comment>